<sequence length="225" mass="24255">MLMIYIDLGQGVTYNPRRLFSPPLNPELIPTPAPLTKDKFGHVPKTDYDATKEDYYPGDSSDMVQGQGMIPASPTILPASPSILPASPRILPASPTILPASPTILPASPTILPASPSILPASPSILPASPSILPASPSILPVSPSILPAYPKILPASPSFLPAYPRILPASPFIPPMPSLRKIWRVVGSSTQLLNSNTARFAFQTYPSLIKDFWKKYLLRKLTLM</sequence>
<organism evidence="1 2">
    <name type="scientific">Ancylostoma caninum</name>
    <name type="common">Dog hookworm</name>
    <dbReference type="NCBI Taxonomy" id="29170"/>
    <lineage>
        <taxon>Eukaryota</taxon>
        <taxon>Metazoa</taxon>
        <taxon>Ecdysozoa</taxon>
        <taxon>Nematoda</taxon>
        <taxon>Chromadorea</taxon>
        <taxon>Rhabditida</taxon>
        <taxon>Rhabditina</taxon>
        <taxon>Rhabditomorpha</taxon>
        <taxon>Strongyloidea</taxon>
        <taxon>Ancylostomatidae</taxon>
        <taxon>Ancylostomatinae</taxon>
        <taxon>Ancylostoma</taxon>
    </lineage>
</organism>
<proteinExistence type="predicted"/>
<dbReference type="Proteomes" id="UP000252519">
    <property type="component" value="Unassembled WGS sequence"/>
</dbReference>
<dbReference type="AlphaFoldDB" id="A0A368GBF6"/>
<evidence type="ECO:0000313" key="2">
    <source>
        <dbReference type="Proteomes" id="UP000252519"/>
    </source>
</evidence>
<name>A0A368GBF6_ANCCA</name>
<reference evidence="1 2" key="1">
    <citation type="submission" date="2014-10" db="EMBL/GenBank/DDBJ databases">
        <title>Draft genome of the hookworm Ancylostoma caninum.</title>
        <authorList>
            <person name="Mitreva M."/>
        </authorList>
    </citation>
    <scope>NUCLEOTIDE SEQUENCE [LARGE SCALE GENOMIC DNA]</scope>
    <source>
        <strain evidence="1 2">Baltimore</strain>
    </source>
</reference>
<protein>
    <submittedName>
        <fullName evidence="1">RNA polymerase Rpb1 repeat protein</fullName>
    </submittedName>
</protein>
<dbReference type="STRING" id="29170.A0A368GBF6"/>
<dbReference type="OrthoDB" id="10652137at2759"/>
<keyword evidence="2" id="KW-1185">Reference proteome</keyword>
<evidence type="ECO:0000313" key="1">
    <source>
        <dbReference type="EMBL" id="RCN41736.1"/>
    </source>
</evidence>
<comment type="caution">
    <text evidence="1">The sequence shown here is derived from an EMBL/GenBank/DDBJ whole genome shotgun (WGS) entry which is preliminary data.</text>
</comment>
<gene>
    <name evidence="1" type="ORF">ANCCAN_12341</name>
</gene>
<accession>A0A368GBF6</accession>
<dbReference type="EMBL" id="JOJR01000224">
    <property type="protein sequence ID" value="RCN41736.1"/>
    <property type="molecule type" value="Genomic_DNA"/>
</dbReference>